<keyword evidence="8" id="KW-0418">Kinase</keyword>
<reference evidence="16 17" key="1">
    <citation type="submission" date="2024-09" db="EMBL/GenBank/DDBJ databases">
        <authorList>
            <person name="Sun Q."/>
            <person name="Mori K."/>
        </authorList>
    </citation>
    <scope>NUCLEOTIDE SEQUENCE [LARGE SCALE GENOMIC DNA]</scope>
    <source>
        <strain evidence="16 17">TBRC 4575</strain>
    </source>
</reference>
<keyword evidence="5" id="KW-0808">Transferase</keyword>
<dbReference type="Gene3D" id="2.70.70.10">
    <property type="entry name" value="Glucose Permease (Domain IIA)"/>
    <property type="match status" value="1"/>
</dbReference>
<feature type="transmembrane region" description="Helical" evidence="12">
    <location>
        <begin position="390"/>
        <end position="410"/>
    </location>
</feature>
<evidence type="ECO:0000256" key="1">
    <source>
        <dbReference type="ARBA" id="ARBA00004651"/>
    </source>
</evidence>
<evidence type="ECO:0000256" key="2">
    <source>
        <dbReference type="ARBA" id="ARBA00022448"/>
    </source>
</evidence>
<dbReference type="InterPro" id="IPR036878">
    <property type="entry name" value="Glu_permease_IIB"/>
</dbReference>
<feature type="active site" description="Phosphocysteine intermediate; for EIIB activity" evidence="11">
    <location>
        <position position="201"/>
    </location>
</feature>
<dbReference type="SUPFAM" id="SSF55604">
    <property type="entry name" value="Glucose permease domain IIB"/>
    <property type="match status" value="1"/>
</dbReference>
<feature type="transmembrane region" description="Helical" evidence="12">
    <location>
        <begin position="608"/>
        <end position="629"/>
    </location>
</feature>
<evidence type="ECO:0000256" key="12">
    <source>
        <dbReference type="SAM" id="Phobius"/>
    </source>
</evidence>
<dbReference type="Gene3D" id="3.30.1360.60">
    <property type="entry name" value="Glucose permease domain IIB"/>
    <property type="match status" value="1"/>
</dbReference>
<dbReference type="SUPFAM" id="SSF51261">
    <property type="entry name" value="Duplicated hybrid motif"/>
    <property type="match status" value="1"/>
</dbReference>
<keyword evidence="6" id="KW-0598">Phosphotransferase system</keyword>
<keyword evidence="9 12" id="KW-1133">Transmembrane helix</keyword>
<feature type="domain" description="PTS EIIA type-1" evidence="13">
    <location>
        <begin position="26"/>
        <end position="130"/>
    </location>
</feature>
<feature type="transmembrane region" description="Helical" evidence="12">
    <location>
        <begin position="504"/>
        <end position="525"/>
    </location>
</feature>
<dbReference type="PROSITE" id="PS00371">
    <property type="entry name" value="PTS_EIIA_TYPE_1_HIS"/>
    <property type="match status" value="1"/>
</dbReference>
<name>A0ABV6K510_9LACO</name>
<feature type="transmembrane region" description="Helical" evidence="12">
    <location>
        <begin position="467"/>
        <end position="492"/>
    </location>
</feature>
<dbReference type="PROSITE" id="PS01035">
    <property type="entry name" value="PTS_EIIB_TYPE_1_CYS"/>
    <property type="match status" value="1"/>
</dbReference>
<evidence type="ECO:0000256" key="4">
    <source>
        <dbReference type="ARBA" id="ARBA00022597"/>
    </source>
</evidence>
<accession>A0ABV6K510</accession>
<evidence type="ECO:0000259" key="15">
    <source>
        <dbReference type="PROSITE" id="PS51103"/>
    </source>
</evidence>
<dbReference type="InterPro" id="IPR011055">
    <property type="entry name" value="Dup_hybrid_motif"/>
</dbReference>
<dbReference type="PROSITE" id="PS51098">
    <property type="entry name" value="PTS_EIIB_TYPE_1"/>
    <property type="match status" value="1"/>
</dbReference>
<dbReference type="PROSITE" id="PS51093">
    <property type="entry name" value="PTS_EIIA_TYPE_1"/>
    <property type="match status" value="1"/>
</dbReference>
<dbReference type="PROSITE" id="PS51103">
    <property type="entry name" value="PTS_EIIC_TYPE_1"/>
    <property type="match status" value="1"/>
</dbReference>
<keyword evidence="17" id="KW-1185">Reference proteome</keyword>
<keyword evidence="7 12" id="KW-0812">Transmembrane</keyword>
<dbReference type="Pfam" id="PF00358">
    <property type="entry name" value="PTS_EIIA_1"/>
    <property type="match status" value="1"/>
</dbReference>
<comment type="subcellular location">
    <subcellularLocation>
        <location evidence="1">Cell membrane</location>
        <topology evidence="1">Multi-pass membrane protein</topology>
    </subcellularLocation>
</comment>
<dbReference type="Proteomes" id="UP001589855">
    <property type="component" value="Unassembled WGS sequence"/>
</dbReference>
<comment type="caution">
    <text evidence="16">The sequence shown here is derived from an EMBL/GenBank/DDBJ whole genome shotgun (WGS) entry which is preliminary data.</text>
</comment>
<feature type="transmembrane region" description="Helical" evidence="12">
    <location>
        <begin position="351"/>
        <end position="370"/>
    </location>
</feature>
<dbReference type="CDD" id="cd00212">
    <property type="entry name" value="PTS_IIB_glc"/>
    <property type="match status" value="1"/>
</dbReference>
<organism evidence="16 17">
    <name type="scientific">Lactiplantibacillus plajomi</name>
    <dbReference type="NCBI Taxonomy" id="1457217"/>
    <lineage>
        <taxon>Bacteria</taxon>
        <taxon>Bacillati</taxon>
        <taxon>Bacillota</taxon>
        <taxon>Bacilli</taxon>
        <taxon>Lactobacillales</taxon>
        <taxon>Lactobacillaceae</taxon>
        <taxon>Lactiplantibacillus</taxon>
    </lineage>
</organism>
<dbReference type="EMBL" id="JBHLUK010000069">
    <property type="protein sequence ID" value="MFC0424282.1"/>
    <property type="molecule type" value="Genomic_DNA"/>
</dbReference>
<protein>
    <submittedName>
        <fullName evidence="16">Glucose PTS transporter subunit IIA</fullName>
    </submittedName>
</protein>
<dbReference type="InterPro" id="IPR001996">
    <property type="entry name" value="PTS_IIB_1"/>
</dbReference>
<evidence type="ECO:0000256" key="5">
    <source>
        <dbReference type="ARBA" id="ARBA00022679"/>
    </source>
</evidence>
<evidence type="ECO:0000313" key="16">
    <source>
        <dbReference type="EMBL" id="MFC0424282.1"/>
    </source>
</evidence>
<keyword evidence="2" id="KW-0813">Transport</keyword>
<dbReference type="NCBIfam" id="TIGR00830">
    <property type="entry name" value="PTBA"/>
    <property type="match status" value="1"/>
</dbReference>
<feature type="transmembrane region" description="Helical" evidence="12">
    <location>
        <begin position="562"/>
        <end position="582"/>
    </location>
</feature>
<evidence type="ECO:0000256" key="11">
    <source>
        <dbReference type="PROSITE-ProRule" id="PRU00421"/>
    </source>
</evidence>
<evidence type="ECO:0000313" key="17">
    <source>
        <dbReference type="Proteomes" id="UP001589855"/>
    </source>
</evidence>
<evidence type="ECO:0000256" key="8">
    <source>
        <dbReference type="ARBA" id="ARBA00022777"/>
    </source>
</evidence>
<sequence length="649" mass="67036">MATDLANLTLLAPVTGRPEPVSALHDPVFANGLMGPGVAMEPTADQVVAPVSGEITMVAATKHAFGIRTADGLELLLHLGIDTVGLAGRPFTVTVNVGQHVTAGQPVATMAVAAIQQAGKAASVIVAITNGQAQAAKLFVTATTTVAAGEALAVVTRPLVTTSSADNISAPLAAANPDQPLAATIVAAVGGAPNVQSVVHCMTRLRFKLKDSAVAQTARLKATDGIIDVVQAANQYQVVIGAAVNDVYDAVVKLLGPRKPDPARPEARPQTVVAGLKRGLGNVIGVMTASMVPVIGILAGSGILKGILAALTGFHVLDAVSGTYMVLNALADAVFYFLPIILGITAAKKMAVDPIVMAVVGAVLVYPSLISAAQRATTADITVFGLPTHLVNYSASVFPIIVAAWLAKYVERYLKKWVPVALRSVLVPILEVMVLGLVVLVGIGPLITVISRGIANGIMAVYNLSPALSGLIIGGVYQTMVIFGLHWSLVPIAINDIAMNGHSYLNAILSVTMVAQGGAVLAVFLKTRHQKLKNLSLAAAISAFCGVTEPALYGVNLKYKRLFVIASVVSALGGMLTGLLRVDNFAMSGALVGFPAFINQKVGIDANFYGYLITHYGTLVLTTAAVYLFGFSDRLVEQPAESATESGNG</sequence>
<evidence type="ECO:0000256" key="7">
    <source>
        <dbReference type="ARBA" id="ARBA00022692"/>
    </source>
</evidence>
<proteinExistence type="predicted"/>
<dbReference type="PANTHER" id="PTHR30175">
    <property type="entry name" value="PHOSPHOTRANSFERASE SYSTEM TRANSPORT PROTEIN"/>
    <property type="match status" value="1"/>
</dbReference>
<dbReference type="InterPro" id="IPR001127">
    <property type="entry name" value="PTS_EIIA_1_perm"/>
</dbReference>
<evidence type="ECO:0000259" key="14">
    <source>
        <dbReference type="PROSITE" id="PS51098"/>
    </source>
</evidence>
<feature type="domain" description="PTS EIIC type-1" evidence="15">
    <location>
        <begin position="298"/>
        <end position="645"/>
    </location>
</feature>
<dbReference type="PANTHER" id="PTHR30175:SF1">
    <property type="entry name" value="PTS SYSTEM ARBUTIN-, CELLOBIOSE-, AND SALICIN-SPECIFIC EIIBC COMPONENT-RELATED"/>
    <property type="match status" value="1"/>
</dbReference>
<dbReference type="Pfam" id="PF00367">
    <property type="entry name" value="PTS_EIIB"/>
    <property type="match status" value="1"/>
</dbReference>
<evidence type="ECO:0000256" key="3">
    <source>
        <dbReference type="ARBA" id="ARBA00022475"/>
    </source>
</evidence>
<evidence type="ECO:0000256" key="9">
    <source>
        <dbReference type="ARBA" id="ARBA00022989"/>
    </source>
</evidence>
<dbReference type="Pfam" id="PF02378">
    <property type="entry name" value="PTS_EIIC"/>
    <property type="match status" value="1"/>
</dbReference>
<dbReference type="InterPro" id="IPR018113">
    <property type="entry name" value="PTrfase_EIIB_Cys"/>
</dbReference>
<feature type="transmembrane region" description="Helical" evidence="12">
    <location>
        <begin position="324"/>
        <end position="344"/>
    </location>
</feature>
<dbReference type="InterPro" id="IPR003352">
    <property type="entry name" value="PTS_EIIC"/>
</dbReference>
<dbReference type="InterPro" id="IPR050558">
    <property type="entry name" value="PTS_Sugar-Specific_Components"/>
</dbReference>
<dbReference type="InterPro" id="IPR013013">
    <property type="entry name" value="PTS_EIIC_1"/>
</dbReference>
<feature type="domain" description="PTS EIIB type-1" evidence="14">
    <location>
        <begin position="179"/>
        <end position="261"/>
    </location>
</feature>
<dbReference type="RefSeq" id="WP_137645154.1">
    <property type="nucleotide sequence ID" value="NZ_BAABRM010000013.1"/>
</dbReference>
<gene>
    <name evidence="16" type="ORF">ACFFGS_09150</name>
</gene>
<keyword evidence="4" id="KW-0762">Sugar transport</keyword>
<evidence type="ECO:0000256" key="6">
    <source>
        <dbReference type="ARBA" id="ARBA00022683"/>
    </source>
</evidence>
<keyword evidence="10 12" id="KW-0472">Membrane</keyword>
<feature type="transmembrane region" description="Helical" evidence="12">
    <location>
        <begin position="422"/>
        <end position="447"/>
    </location>
</feature>
<keyword evidence="3" id="KW-1003">Cell membrane</keyword>
<evidence type="ECO:0000256" key="10">
    <source>
        <dbReference type="ARBA" id="ARBA00023136"/>
    </source>
</evidence>
<evidence type="ECO:0000259" key="13">
    <source>
        <dbReference type="PROSITE" id="PS51093"/>
    </source>
</evidence>